<evidence type="ECO:0000256" key="2">
    <source>
        <dbReference type="ARBA" id="ARBA00022656"/>
    </source>
</evidence>
<evidence type="ECO:0000313" key="8">
    <source>
        <dbReference type="EMBL" id="CAE6905565.1"/>
    </source>
</evidence>
<dbReference type="InterPro" id="IPR037015">
    <property type="entry name" value="APT_N_sf"/>
</dbReference>
<reference evidence="8" key="1">
    <citation type="submission" date="2021-02" db="EMBL/GenBank/DDBJ databases">
        <authorList>
            <person name="Vanwijnsberghe S."/>
        </authorList>
    </citation>
    <scope>NUCLEOTIDE SEQUENCE</scope>
    <source>
        <strain evidence="8">R-70211</strain>
    </source>
</reference>
<keyword evidence="6" id="KW-1015">Disulfide bond</keyword>
<keyword evidence="2" id="KW-0800">Toxin</keyword>
<feature type="signal peptide" evidence="7">
    <location>
        <begin position="1"/>
        <end position="23"/>
    </location>
</feature>
<evidence type="ECO:0008006" key="10">
    <source>
        <dbReference type="Google" id="ProtNLM"/>
    </source>
</evidence>
<dbReference type="Pfam" id="PF01375">
    <property type="entry name" value="Enterotoxin_a"/>
    <property type="match status" value="1"/>
</dbReference>
<sequence>MRFLSIFVAILLIFFGVTGNTSAQPAQIPEFVYRADTRAPHEVRRAGGFIARGVDASRPGTIADLSLYNHATGHAGPQNDYSGYVSTTTDFMRGYRWLWDQGGGFRSGYVYTIRPTASFVDVNASLGRFLDPIIRQENEWAAMGRIHWYQVVGWRSVAEPPTTPMTPNPEYNPNHIAFTLAPVGAQPELAHFPVGHEAWNEMPWVEFTNCGRPPTGNTQRSVQSAGEQCIPFDNGNMDYAYYTGYLSALSSTLCGGSCLEGDRSFNQYENFDASITFLYDHGTQRECDHGKEEMPESIAEIYNESICNRMQVDDKLRVREGYLLKSADSTCMVIATPDTQYTTGEICQPSGIGVFETDNPIPTCPSGYRLATAEDVEINSSICFTQLDIYSVARLDGENIVSGSERLPCVISKNTSQTQSSLCKKISYATPEVVVSSPSPEGAVCWDRYAAVNVQQAMANKTALCNLVLHSPSGSNVIGLADGWFNAETCTVWAEAPPQKPGYTFCNNGVAEGNRFLSTMILTSAGETCPSGFQLASESELQADPSICYGTLPAGSTACLANSASVTMSLSASPTTPLCTTKASDPTTLTMAVCKAALPVQ</sequence>
<dbReference type="Proteomes" id="UP000675121">
    <property type="component" value="Unassembled WGS sequence"/>
</dbReference>
<evidence type="ECO:0000256" key="6">
    <source>
        <dbReference type="ARBA" id="ARBA00023157"/>
    </source>
</evidence>
<dbReference type="SUPFAM" id="SSF56399">
    <property type="entry name" value="ADP-ribosylation"/>
    <property type="match status" value="1"/>
</dbReference>
<dbReference type="GO" id="GO:0090729">
    <property type="term" value="F:toxin activity"/>
    <property type="evidence" value="ECO:0007669"/>
    <property type="project" value="UniProtKB-KW"/>
</dbReference>
<accession>A0A9N8MUL1</accession>
<feature type="chain" id="PRO_5040338110" description="Heat-labile enterotoxin alpha chain" evidence="7">
    <location>
        <begin position="24"/>
        <end position="601"/>
    </location>
</feature>
<dbReference type="GO" id="GO:0005615">
    <property type="term" value="C:extracellular space"/>
    <property type="evidence" value="ECO:0007669"/>
    <property type="project" value="InterPro"/>
</dbReference>
<comment type="caution">
    <text evidence="8">The sequence shown here is derived from an EMBL/GenBank/DDBJ whole genome shotgun (WGS) entry which is preliminary data.</text>
</comment>
<dbReference type="PRINTS" id="PR00771">
    <property type="entry name" value="ENTEROTOXINA"/>
</dbReference>
<keyword evidence="5" id="KW-0843">Virulence</keyword>
<dbReference type="EMBL" id="CAJNAS010000009">
    <property type="protein sequence ID" value="CAE6905565.1"/>
    <property type="molecule type" value="Genomic_DNA"/>
</dbReference>
<organism evidence="8 9">
    <name type="scientific">Paraburkholderia domus</name>
    <dbReference type="NCBI Taxonomy" id="2793075"/>
    <lineage>
        <taxon>Bacteria</taxon>
        <taxon>Pseudomonadati</taxon>
        <taxon>Pseudomonadota</taxon>
        <taxon>Betaproteobacteria</taxon>
        <taxon>Burkholderiales</taxon>
        <taxon>Burkholderiaceae</taxon>
        <taxon>Paraburkholderia</taxon>
    </lineage>
</organism>
<keyword evidence="4" id="KW-0260">Enterotoxin</keyword>
<name>A0A9N8MUL1_9BURK</name>
<proteinExistence type="inferred from homology"/>
<evidence type="ECO:0000256" key="4">
    <source>
        <dbReference type="ARBA" id="ARBA00022861"/>
    </source>
</evidence>
<dbReference type="AlphaFoldDB" id="A0A9N8MUL1"/>
<comment type="similarity">
    <text evidence="1">Belongs to the enterotoxin A family.</text>
</comment>
<evidence type="ECO:0000313" key="9">
    <source>
        <dbReference type="Proteomes" id="UP000675121"/>
    </source>
</evidence>
<evidence type="ECO:0000256" key="1">
    <source>
        <dbReference type="ARBA" id="ARBA00009092"/>
    </source>
</evidence>
<protein>
    <recommendedName>
        <fullName evidence="10">Heat-labile enterotoxin alpha chain</fullName>
    </recommendedName>
</protein>
<keyword evidence="3 7" id="KW-0732">Signal</keyword>
<gene>
    <name evidence="8" type="ORF">R70211_03567</name>
</gene>
<dbReference type="Gene3D" id="3.10.40.10">
    <property type="entry name" value="Aerolysin/Pertussis toxin (APT), N-terminal domain"/>
    <property type="match status" value="1"/>
</dbReference>
<dbReference type="InterPro" id="IPR001144">
    <property type="entry name" value="Enterotoxin_A"/>
</dbReference>
<evidence type="ECO:0000256" key="7">
    <source>
        <dbReference type="SAM" id="SignalP"/>
    </source>
</evidence>
<evidence type="ECO:0000256" key="3">
    <source>
        <dbReference type="ARBA" id="ARBA00022729"/>
    </source>
</evidence>
<keyword evidence="9" id="KW-1185">Reference proteome</keyword>
<evidence type="ECO:0000256" key="5">
    <source>
        <dbReference type="ARBA" id="ARBA00023026"/>
    </source>
</evidence>
<dbReference type="Gene3D" id="3.90.210.10">
    <property type="entry name" value="Heat-Labile Enterotoxin, subunit A"/>
    <property type="match status" value="1"/>
</dbReference>
<dbReference type="RefSeq" id="WP_201139112.1">
    <property type="nucleotide sequence ID" value="NZ_CAJNAS010000009.1"/>
</dbReference>